<protein>
    <submittedName>
        <fullName evidence="1">Uncharacterized protein</fullName>
    </submittedName>
</protein>
<reference evidence="1 2" key="1">
    <citation type="submission" date="2022-01" db="EMBL/GenBank/DDBJ databases">
        <authorList>
            <person name="Xiong W."/>
            <person name="Schranz E."/>
        </authorList>
    </citation>
    <scope>NUCLEOTIDE SEQUENCE [LARGE SCALE GENOMIC DNA]</scope>
</reference>
<dbReference type="EMBL" id="CAKMRJ010002223">
    <property type="protein sequence ID" value="CAH1426471.1"/>
    <property type="molecule type" value="Genomic_DNA"/>
</dbReference>
<comment type="caution">
    <text evidence="1">The sequence shown here is derived from an EMBL/GenBank/DDBJ whole genome shotgun (WGS) entry which is preliminary data.</text>
</comment>
<dbReference type="AlphaFoldDB" id="A0AAU9MHF8"/>
<proteinExistence type="predicted"/>
<accession>A0AAU9MHF8</accession>
<gene>
    <name evidence="1" type="ORF">LVIROSA_LOCUS13546</name>
</gene>
<keyword evidence="2" id="KW-1185">Reference proteome</keyword>
<sequence length="190" mass="21570">MDNEEVLNIRTIKSRISQKTLVDIMEKYHIDPEFHTCIPEPGNAIIDAPEGFVGYIEYSFVVPSITFFRHFYVPMSNGDWVSSSLRHGLVEICDDLPTSIKYWKDEFFFVSSTTFSGPMTFNITVGGVAEPSLDLTPEEQSTANLLSENYVKCTDADKATMGMAGMSSYWYKLRRKSIETLACREVKVFV</sequence>
<evidence type="ECO:0000313" key="2">
    <source>
        <dbReference type="Proteomes" id="UP001157418"/>
    </source>
</evidence>
<dbReference type="Proteomes" id="UP001157418">
    <property type="component" value="Unassembled WGS sequence"/>
</dbReference>
<evidence type="ECO:0000313" key="1">
    <source>
        <dbReference type="EMBL" id="CAH1426471.1"/>
    </source>
</evidence>
<organism evidence="1 2">
    <name type="scientific">Lactuca virosa</name>
    <dbReference type="NCBI Taxonomy" id="75947"/>
    <lineage>
        <taxon>Eukaryota</taxon>
        <taxon>Viridiplantae</taxon>
        <taxon>Streptophyta</taxon>
        <taxon>Embryophyta</taxon>
        <taxon>Tracheophyta</taxon>
        <taxon>Spermatophyta</taxon>
        <taxon>Magnoliopsida</taxon>
        <taxon>eudicotyledons</taxon>
        <taxon>Gunneridae</taxon>
        <taxon>Pentapetalae</taxon>
        <taxon>asterids</taxon>
        <taxon>campanulids</taxon>
        <taxon>Asterales</taxon>
        <taxon>Asteraceae</taxon>
        <taxon>Cichorioideae</taxon>
        <taxon>Cichorieae</taxon>
        <taxon>Lactucinae</taxon>
        <taxon>Lactuca</taxon>
    </lineage>
</organism>
<name>A0AAU9MHF8_9ASTR</name>